<dbReference type="Pfam" id="PF09360">
    <property type="entry name" value="zf-CDGSH"/>
    <property type="match status" value="1"/>
</dbReference>
<dbReference type="AlphaFoldDB" id="A0A286FAW1"/>
<dbReference type="GO" id="GO:0005737">
    <property type="term" value="C:cytoplasm"/>
    <property type="evidence" value="ECO:0007669"/>
    <property type="project" value="UniProtKB-ARBA"/>
</dbReference>
<evidence type="ECO:0000256" key="4">
    <source>
        <dbReference type="ARBA" id="ARBA00023014"/>
    </source>
</evidence>
<gene>
    <name evidence="6" type="ORF">SAMN06269250_1369</name>
</gene>
<dbReference type="Proteomes" id="UP000219452">
    <property type="component" value="Unassembled WGS sequence"/>
</dbReference>
<keyword evidence="2" id="KW-0479">Metal-binding</keyword>
<organism evidence="6 7">
    <name type="scientific">Spirosoma fluviale</name>
    <dbReference type="NCBI Taxonomy" id="1597977"/>
    <lineage>
        <taxon>Bacteria</taxon>
        <taxon>Pseudomonadati</taxon>
        <taxon>Bacteroidota</taxon>
        <taxon>Cytophagia</taxon>
        <taxon>Cytophagales</taxon>
        <taxon>Cytophagaceae</taxon>
        <taxon>Spirosoma</taxon>
    </lineage>
</organism>
<dbReference type="Gene3D" id="3.40.5.90">
    <property type="entry name" value="CDGSH iron-sulfur domain, mitoNEET-type"/>
    <property type="match status" value="1"/>
</dbReference>
<dbReference type="Pfam" id="PF06902">
    <property type="entry name" value="Fer4_19"/>
    <property type="match status" value="1"/>
</dbReference>
<dbReference type="InterPro" id="IPR042216">
    <property type="entry name" value="MitoNEET_CISD"/>
</dbReference>
<keyword evidence="4" id="KW-0411">Iron-sulfur</keyword>
<name>A0A286FAW1_9BACT</name>
<dbReference type="GO" id="GO:0051537">
    <property type="term" value="F:2 iron, 2 sulfur cluster binding"/>
    <property type="evidence" value="ECO:0007669"/>
    <property type="project" value="UniProtKB-KW"/>
</dbReference>
<protein>
    <submittedName>
        <fullName evidence="6">Uncharacterized Fe-S cluster protein YjdI</fullName>
    </submittedName>
</protein>
<dbReference type="RefSeq" id="WP_097125019.1">
    <property type="nucleotide sequence ID" value="NZ_OCNH01000001.1"/>
</dbReference>
<keyword evidence="1" id="KW-0001">2Fe-2S</keyword>
<evidence type="ECO:0000256" key="3">
    <source>
        <dbReference type="ARBA" id="ARBA00023004"/>
    </source>
</evidence>
<accession>A0A286FAW1</accession>
<evidence type="ECO:0000313" key="6">
    <source>
        <dbReference type="EMBL" id="SOD80371.1"/>
    </source>
</evidence>
<evidence type="ECO:0000256" key="2">
    <source>
        <dbReference type="ARBA" id="ARBA00022723"/>
    </source>
</evidence>
<dbReference type="EMBL" id="OCNH01000001">
    <property type="protein sequence ID" value="SOD80371.1"/>
    <property type="molecule type" value="Genomic_DNA"/>
</dbReference>
<feature type="domain" description="Iron-binding zinc finger CDGSH type" evidence="5">
    <location>
        <begin position="109"/>
        <end position="146"/>
    </location>
</feature>
<keyword evidence="3" id="KW-0408">Iron</keyword>
<dbReference type="OrthoDB" id="9795032at2"/>
<dbReference type="InterPro" id="IPR018967">
    <property type="entry name" value="FeS-contain_CDGSH-typ"/>
</dbReference>
<dbReference type="GO" id="GO:0046872">
    <property type="term" value="F:metal ion binding"/>
    <property type="evidence" value="ECO:0007669"/>
    <property type="project" value="UniProtKB-KW"/>
</dbReference>
<proteinExistence type="predicted"/>
<evidence type="ECO:0000313" key="7">
    <source>
        <dbReference type="Proteomes" id="UP000219452"/>
    </source>
</evidence>
<dbReference type="SMART" id="SM00704">
    <property type="entry name" value="ZnF_CDGSH"/>
    <property type="match status" value="1"/>
</dbReference>
<evidence type="ECO:0000259" key="5">
    <source>
        <dbReference type="SMART" id="SM00704"/>
    </source>
</evidence>
<reference evidence="7" key="1">
    <citation type="submission" date="2017-09" db="EMBL/GenBank/DDBJ databases">
        <authorList>
            <person name="Varghese N."/>
            <person name="Submissions S."/>
        </authorList>
    </citation>
    <scope>NUCLEOTIDE SEQUENCE [LARGE SCALE GENOMIC DNA]</scope>
    <source>
        <strain evidence="7">DSM 29961</strain>
    </source>
</reference>
<dbReference type="InterPro" id="IPR010693">
    <property type="entry name" value="Divergent_4Fe-4S_mono-cluster"/>
</dbReference>
<evidence type="ECO:0000256" key="1">
    <source>
        <dbReference type="ARBA" id="ARBA00022714"/>
    </source>
</evidence>
<sequence>MADLTPPPDITKTYTNGEITVIWKPAVCIHSKLCWTQLTDVFNPRERPWVKMDGASTERIVEQVDRCPSRALSYYRNEQNLQPENIQAESIVEPLPNGPLLVYGNLTVKSADGQETKKNKVTAFCRCGASSNKPYCDGSHVKVNFVG</sequence>
<keyword evidence="7" id="KW-1185">Reference proteome</keyword>